<dbReference type="EMBL" id="JANAKD010001233">
    <property type="protein sequence ID" value="KAJ3481736.1"/>
    <property type="molecule type" value="Genomic_DNA"/>
</dbReference>
<proteinExistence type="predicted"/>
<name>A0ACC1QM72_9HYPO</name>
<accession>A0ACC1QM72</accession>
<evidence type="ECO:0000313" key="2">
    <source>
        <dbReference type="Proteomes" id="UP001148737"/>
    </source>
</evidence>
<evidence type="ECO:0000313" key="1">
    <source>
        <dbReference type="EMBL" id="KAJ3481736.1"/>
    </source>
</evidence>
<organism evidence="1 2">
    <name type="scientific">Lecanicillium saksenae</name>
    <dbReference type="NCBI Taxonomy" id="468837"/>
    <lineage>
        <taxon>Eukaryota</taxon>
        <taxon>Fungi</taxon>
        <taxon>Dikarya</taxon>
        <taxon>Ascomycota</taxon>
        <taxon>Pezizomycotina</taxon>
        <taxon>Sordariomycetes</taxon>
        <taxon>Hypocreomycetidae</taxon>
        <taxon>Hypocreales</taxon>
        <taxon>Cordycipitaceae</taxon>
        <taxon>Lecanicillium</taxon>
    </lineage>
</organism>
<sequence>MQLSFSLGLSFMASTAFGAAISVREDNPVPANYCCFHLQDTISGKHVQQDTNTGELFLHDPSLKEGWYCINQNSGSKILYDRDYNACILTSPNNSFECLDGTPGGDTWAIGPYVSGTVLLQDYGSIEFNICNVKGRQQIYGANPPSGLSCQKTQLNTDNRTGQCKW</sequence>
<gene>
    <name evidence="1" type="ORF">NLG97_g7749</name>
</gene>
<dbReference type="Proteomes" id="UP001148737">
    <property type="component" value="Unassembled WGS sequence"/>
</dbReference>
<reference evidence="1" key="1">
    <citation type="submission" date="2022-07" db="EMBL/GenBank/DDBJ databases">
        <title>Genome Sequence of Lecanicillium saksenae.</title>
        <authorList>
            <person name="Buettner E."/>
        </authorList>
    </citation>
    <scope>NUCLEOTIDE SEQUENCE</scope>
    <source>
        <strain evidence="1">VT-O1</strain>
    </source>
</reference>
<comment type="caution">
    <text evidence="1">The sequence shown here is derived from an EMBL/GenBank/DDBJ whole genome shotgun (WGS) entry which is preliminary data.</text>
</comment>
<keyword evidence="2" id="KW-1185">Reference proteome</keyword>
<protein>
    <submittedName>
        <fullName evidence="1">Uncharacterized protein</fullName>
    </submittedName>
</protein>